<dbReference type="Proteomes" id="UP000655410">
    <property type="component" value="Unassembled WGS sequence"/>
</dbReference>
<dbReference type="PANTHER" id="PTHR42904:SF6">
    <property type="entry name" value="NAD-CAPPED RNA HYDROLASE NUDT12"/>
    <property type="match status" value="1"/>
</dbReference>
<comment type="cofactor">
    <cofactor evidence="1">
        <name>Mg(2+)</name>
        <dbReference type="ChEBI" id="CHEBI:18420"/>
    </cofactor>
</comment>
<evidence type="ECO:0000256" key="1">
    <source>
        <dbReference type="ARBA" id="ARBA00001946"/>
    </source>
</evidence>
<comment type="caution">
    <text evidence="11">The sequence shown here is derived from an EMBL/GenBank/DDBJ whole genome shotgun (WGS) entry which is preliminary data.</text>
</comment>
<dbReference type="PROSITE" id="PS51462">
    <property type="entry name" value="NUDIX"/>
    <property type="match status" value="1"/>
</dbReference>
<comment type="catalytic activity">
    <reaction evidence="9">
        <text>a 5'-end NAD(+)-phospho-ribonucleoside in mRNA + H2O = a 5'-end phospho-adenosine-phospho-ribonucleoside in mRNA + beta-nicotinamide D-ribonucleotide + 2 H(+)</text>
        <dbReference type="Rhea" id="RHEA:60876"/>
        <dbReference type="Rhea" id="RHEA-COMP:15698"/>
        <dbReference type="Rhea" id="RHEA-COMP:15719"/>
        <dbReference type="ChEBI" id="CHEBI:14649"/>
        <dbReference type="ChEBI" id="CHEBI:15377"/>
        <dbReference type="ChEBI" id="CHEBI:15378"/>
        <dbReference type="ChEBI" id="CHEBI:144029"/>
        <dbReference type="ChEBI" id="CHEBI:144051"/>
    </reaction>
    <physiologicalReaction direction="left-to-right" evidence="9">
        <dbReference type="Rhea" id="RHEA:60877"/>
    </physiologicalReaction>
</comment>
<keyword evidence="6" id="KW-0378">Hydrolase</keyword>
<feature type="domain" description="Nudix hydrolase" evidence="10">
    <location>
        <begin position="150"/>
        <end position="279"/>
    </location>
</feature>
<evidence type="ECO:0000256" key="6">
    <source>
        <dbReference type="ARBA" id="ARBA00022801"/>
    </source>
</evidence>
<evidence type="ECO:0000259" key="10">
    <source>
        <dbReference type="PROSITE" id="PS51462"/>
    </source>
</evidence>
<gene>
    <name evidence="11" type="ORF">GCM10011584_03380</name>
</gene>
<dbReference type="InterPro" id="IPR015376">
    <property type="entry name" value="Znr_NADH_PPase"/>
</dbReference>
<evidence type="ECO:0000313" key="12">
    <source>
        <dbReference type="Proteomes" id="UP000655410"/>
    </source>
</evidence>
<name>A0ABQ2NAH1_9ACTN</name>
<dbReference type="InterPro" id="IPR049734">
    <property type="entry name" value="NudC-like_C"/>
</dbReference>
<evidence type="ECO:0000256" key="5">
    <source>
        <dbReference type="ARBA" id="ARBA00022723"/>
    </source>
</evidence>
<dbReference type="EC" id="3.6.1.22" evidence="4"/>
<dbReference type="Gene3D" id="3.90.79.20">
    <property type="match status" value="1"/>
</dbReference>
<dbReference type="Gene3D" id="3.90.79.10">
    <property type="entry name" value="Nucleoside Triphosphate Pyrophosphohydrolase"/>
    <property type="match status" value="1"/>
</dbReference>
<dbReference type="InterPro" id="IPR015797">
    <property type="entry name" value="NUDIX_hydrolase-like_dom_sf"/>
</dbReference>
<evidence type="ECO:0000256" key="2">
    <source>
        <dbReference type="ARBA" id="ARBA00001947"/>
    </source>
</evidence>
<keyword evidence="7" id="KW-0460">Magnesium</keyword>
<dbReference type="RefSeq" id="WP_188782248.1">
    <property type="nucleotide sequence ID" value="NZ_BMNI01000001.1"/>
</dbReference>
<dbReference type="Pfam" id="PF09297">
    <property type="entry name" value="Zn_ribbon_NUD"/>
    <property type="match status" value="1"/>
</dbReference>
<dbReference type="SUPFAM" id="SSF55811">
    <property type="entry name" value="Nudix"/>
    <property type="match status" value="1"/>
</dbReference>
<dbReference type="PANTHER" id="PTHR42904">
    <property type="entry name" value="NUDIX HYDROLASE, NUDC SUBFAMILY"/>
    <property type="match status" value="1"/>
</dbReference>
<dbReference type="Pfam" id="PF00293">
    <property type="entry name" value="NUDIX"/>
    <property type="match status" value="1"/>
</dbReference>
<evidence type="ECO:0000256" key="7">
    <source>
        <dbReference type="ARBA" id="ARBA00022842"/>
    </source>
</evidence>
<dbReference type="InterPro" id="IPR000086">
    <property type="entry name" value="NUDIX_hydrolase_dom"/>
</dbReference>
<comment type="cofactor">
    <cofactor evidence="2">
        <name>Zn(2+)</name>
        <dbReference type="ChEBI" id="CHEBI:29105"/>
    </cofactor>
</comment>
<evidence type="ECO:0000256" key="9">
    <source>
        <dbReference type="ARBA" id="ARBA00023679"/>
    </source>
</evidence>
<keyword evidence="12" id="KW-1185">Reference proteome</keyword>
<keyword evidence="5" id="KW-0479">Metal-binding</keyword>
<accession>A0ABQ2NAH1</accession>
<dbReference type="EMBL" id="BMNI01000001">
    <property type="protein sequence ID" value="GGO84841.1"/>
    <property type="molecule type" value="Genomic_DNA"/>
</dbReference>
<reference evidence="12" key="1">
    <citation type="journal article" date="2019" name="Int. J. Syst. Evol. Microbiol.">
        <title>The Global Catalogue of Microorganisms (GCM) 10K type strain sequencing project: providing services to taxonomists for standard genome sequencing and annotation.</title>
        <authorList>
            <consortium name="The Broad Institute Genomics Platform"/>
            <consortium name="The Broad Institute Genome Sequencing Center for Infectious Disease"/>
            <person name="Wu L."/>
            <person name="Ma J."/>
        </authorList>
    </citation>
    <scope>NUCLEOTIDE SEQUENCE [LARGE SCALE GENOMIC DNA]</scope>
    <source>
        <strain evidence="12">CGMCC 4.7371</strain>
    </source>
</reference>
<protein>
    <recommendedName>
        <fullName evidence="4">NAD(+) diphosphatase</fullName>
        <ecNumber evidence="4">3.6.1.22</ecNumber>
    </recommendedName>
</protein>
<evidence type="ECO:0000313" key="11">
    <source>
        <dbReference type="EMBL" id="GGO84841.1"/>
    </source>
</evidence>
<dbReference type="InterPro" id="IPR050241">
    <property type="entry name" value="NAD-cap_RNA_hydrolase_NudC"/>
</dbReference>
<keyword evidence="8" id="KW-0520">NAD</keyword>
<dbReference type="CDD" id="cd03429">
    <property type="entry name" value="NUDIX_NADH_pyrophosphatase_Nudt13"/>
    <property type="match status" value="1"/>
</dbReference>
<evidence type="ECO:0000256" key="3">
    <source>
        <dbReference type="ARBA" id="ARBA00009595"/>
    </source>
</evidence>
<proteinExistence type="inferred from homology"/>
<organism evidence="11 12">
    <name type="scientific">Nocardioides phosphati</name>
    <dbReference type="NCBI Taxonomy" id="1867775"/>
    <lineage>
        <taxon>Bacteria</taxon>
        <taxon>Bacillati</taxon>
        <taxon>Actinomycetota</taxon>
        <taxon>Actinomycetes</taxon>
        <taxon>Propionibacteriales</taxon>
        <taxon>Nocardioidaceae</taxon>
        <taxon>Nocardioides</taxon>
    </lineage>
</organism>
<sequence>MRELSAHDRLGHLRGDGAGLDERWQDPAARVLPVSGGRIRARDGRPDWVPGVEVDTTTEGGVRILLGERDGATYFAWHVPGQEGEEWVGLREVGRHMMQDGWDRALVFHAVGMAEWLDRTRFCPRCGGALTAQQAGHVLVCDACSREHFPRIEPAVIMLITDGEPGSPEERCLLGSGLQWGPTRFSTLAGFAEPGESLEDSVRREVLEEAGVVVGEVQWFGSQAWPFPSSLMLGFFGRATSTEITVDPVELADARWFTRAELRAQAESGEISLPGRGISISRELIEAWYGGELPGHW</sequence>
<dbReference type="NCBIfam" id="NF001299">
    <property type="entry name" value="PRK00241.1"/>
    <property type="match status" value="1"/>
</dbReference>
<evidence type="ECO:0000256" key="8">
    <source>
        <dbReference type="ARBA" id="ARBA00023027"/>
    </source>
</evidence>
<evidence type="ECO:0000256" key="4">
    <source>
        <dbReference type="ARBA" id="ARBA00012381"/>
    </source>
</evidence>
<comment type="similarity">
    <text evidence="3">Belongs to the Nudix hydrolase family. NudC subfamily.</text>
</comment>